<keyword evidence="7" id="KW-1185">Reference proteome</keyword>
<organism evidence="6 7">
    <name type="scientific">Theileria orientalis strain Shintoku</name>
    <dbReference type="NCBI Taxonomy" id="869250"/>
    <lineage>
        <taxon>Eukaryota</taxon>
        <taxon>Sar</taxon>
        <taxon>Alveolata</taxon>
        <taxon>Apicomplexa</taxon>
        <taxon>Aconoidasida</taxon>
        <taxon>Piroplasmida</taxon>
        <taxon>Theileriidae</taxon>
        <taxon>Theileria</taxon>
    </lineage>
</organism>
<feature type="transmembrane region" description="Helical" evidence="5">
    <location>
        <begin position="49"/>
        <end position="71"/>
    </location>
</feature>
<evidence type="ECO:0000313" key="6">
    <source>
        <dbReference type="EMBL" id="BAM42331.1"/>
    </source>
</evidence>
<feature type="transmembrane region" description="Helical" evidence="5">
    <location>
        <begin position="83"/>
        <end position="103"/>
    </location>
</feature>
<feature type="transmembrane region" description="Helical" evidence="5">
    <location>
        <begin position="166"/>
        <end position="186"/>
    </location>
</feature>
<dbReference type="GeneID" id="20716746"/>
<dbReference type="GO" id="GO:0016020">
    <property type="term" value="C:membrane"/>
    <property type="evidence" value="ECO:0007669"/>
    <property type="project" value="UniProtKB-SubCell"/>
</dbReference>
<comment type="subcellular location">
    <subcellularLocation>
        <location evidence="1">Membrane</location>
        <topology evidence="1">Multi-pass membrane protein</topology>
    </subcellularLocation>
</comment>
<protein>
    <submittedName>
        <fullName evidence="6">Uncharacterized protein</fullName>
    </submittedName>
</protein>
<evidence type="ECO:0000313" key="7">
    <source>
        <dbReference type="Proteomes" id="UP000003786"/>
    </source>
</evidence>
<dbReference type="KEGG" id="tot:TOT_040000699"/>
<gene>
    <name evidence="6" type="ORF">TOT_040000699</name>
</gene>
<evidence type="ECO:0000256" key="3">
    <source>
        <dbReference type="ARBA" id="ARBA00022989"/>
    </source>
</evidence>
<proteinExistence type="predicted"/>
<keyword evidence="2 5" id="KW-0812">Transmembrane</keyword>
<dbReference type="RefSeq" id="XP_009692632.1">
    <property type="nucleotide sequence ID" value="XM_009694337.1"/>
</dbReference>
<evidence type="ECO:0000256" key="5">
    <source>
        <dbReference type="SAM" id="Phobius"/>
    </source>
</evidence>
<dbReference type="Proteomes" id="UP000003786">
    <property type="component" value="Chromosome 4"/>
</dbReference>
<dbReference type="STRING" id="869250.J7MGW1"/>
<accession>J7MGW1</accession>
<dbReference type="Pfam" id="PF03006">
    <property type="entry name" value="HlyIII"/>
    <property type="match status" value="1"/>
</dbReference>
<dbReference type="InterPro" id="IPR004254">
    <property type="entry name" value="AdipoR/HlyIII-related"/>
</dbReference>
<evidence type="ECO:0000256" key="4">
    <source>
        <dbReference type="ARBA" id="ARBA00023136"/>
    </source>
</evidence>
<evidence type="ECO:0000256" key="1">
    <source>
        <dbReference type="ARBA" id="ARBA00004141"/>
    </source>
</evidence>
<feature type="transmembrane region" description="Helical" evidence="5">
    <location>
        <begin position="109"/>
        <end position="131"/>
    </location>
</feature>
<reference evidence="6 7" key="1">
    <citation type="journal article" date="2012" name="MBio">
        <title>Comparative genome analysis of three eukaryotic parasites with differing abilities to transform leukocytes reveals key mediators of Theileria-induced leukocyte transformation.</title>
        <authorList>
            <person name="Hayashida K."/>
            <person name="Hara Y."/>
            <person name="Abe T."/>
            <person name="Yamasaki C."/>
            <person name="Toyoda A."/>
            <person name="Kosuge T."/>
            <person name="Suzuki Y."/>
            <person name="Sato Y."/>
            <person name="Kawashima S."/>
            <person name="Katayama T."/>
            <person name="Wakaguri H."/>
            <person name="Inoue N."/>
            <person name="Homma K."/>
            <person name="Tada-Umezaki M."/>
            <person name="Yagi Y."/>
            <person name="Fujii Y."/>
            <person name="Habara T."/>
            <person name="Kanehisa M."/>
            <person name="Watanabe H."/>
            <person name="Ito K."/>
            <person name="Gojobori T."/>
            <person name="Sugawara H."/>
            <person name="Imanishi T."/>
            <person name="Weir W."/>
            <person name="Gardner M."/>
            <person name="Pain A."/>
            <person name="Shiels B."/>
            <person name="Hattori M."/>
            <person name="Nene V."/>
            <person name="Sugimoto C."/>
        </authorList>
    </citation>
    <scope>NUCLEOTIDE SEQUENCE [LARGE SCALE GENOMIC DNA]</scope>
    <source>
        <strain evidence="6 7">Shintoku</strain>
    </source>
</reference>
<keyword evidence="4 5" id="KW-0472">Membrane</keyword>
<dbReference type="AlphaFoldDB" id="J7MGW1"/>
<keyword evidence="3 5" id="KW-1133">Transmembrane helix</keyword>
<dbReference type="OrthoDB" id="10333314at2759"/>
<name>J7MGW1_THEOR</name>
<evidence type="ECO:0000256" key="2">
    <source>
        <dbReference type="ARBA" id="ARBA00022692"/>
    </source>
</evidence>
<sequence>MLKWICSKLGENDRDVPLLRGKIHYLVVIYFSTLLKNAKDDNIPVETRYALLIFMMCITISMVGCSLLHGNQTYKYRSAYRRIDIAGIFLIVSGKMFPMYVHYMNKDRVMAVMASLQWLMTLSGVFGSLVFDYSSVTREVRSVVFFLTSSPNMYLFYRMYRCGQYLALFCLVLVYWLIASGAIIYCKEKLRLLKGVFEFH</sequence>
<dbReference type="EMBL" id="AP011949">
    <property type="protein sequence ID" value="BAM42331.1"/>
    <property type="molecule type" value="Genomic_DNA"/>
</dbReference>
<dbReference type="VEuPathDB" id="PiroplasmaDB:TOT_040000699"/>